<feature type="signal peptide" evidence="3">
    <location>
        <begin position="1"/>
        <end position="19"/>
    </location>
</feature>
<dbReference type="CDD" id="cd01846">
    <property type="entry name" value="fatty_acyltransferase_like"/>
    <property type="match status" value="1"/>
</dbReference>
<reference evidence="4 5" key="1">
    <citation type="submission" date="2024-04" db="EMBL/GenBank/DDBJ databases">
        <title>genome sequences of Mucor flavus KT1a and Helicostylum pulchrum KT1b strains isolated from the surface of a dry-aged beef.</title>
        <authorList>
            <person name="Toyotome T."/>
            <person name="Hosono M."/>
            <person name="Torimaru M."/>
            <person name="Fukuda K."/>
            <person name="Mikami N."/>
        </authorList>
    </citation>
    <scope>NUCLEOTIDE SEQUENCE [LARGE SCALE GENOMIC DNA]</scope>
    <source>
        <strain evidence="4 5">KT1a</strain>
    </source>
</reference>
<keyword evidence="5" id="KW-1185">Reference proteome</keyword>
<dbReference type="PANTHER" id="PTHR45642:SF139">
    <property type="entry name" value="SGNH HYDROLASE-TYPE ESTERASE DOMAIN-CONTAINING PROTEIN"/>
    <property type="match status" value="1"/>
</dbReference>
<dbReference type="EMBL" id="BAABUK010000023">
    <property type="protein sequence ID" value="GAA5814996.1"/>
    <property type="molecule type" value="Genomic_DNA"/>
</dbReference>
<dbReference type="Gene3D" id="3.40.50.1110">
    <property type="entry name" value="SGNH hydrolase"/>
    <property type="match status" value="1"/>
</dbReference>
<dbReference type="SUPFAM" id="SSF52266">
    <property type="entry name" value="SGNH hydrolase"/>
    <property type="match status" value="1"/>
</dbReference>
<keyword evidence="2" id="KW-0472">Membrane</keyword>
<dbReference type="Proteomes" id="UP001473302">
    <property type="component" value="Unassembled WGS sequence"/>
</dbReference>
<keyword evidence="2" id="KW-1133">Transmembrane helix</keyword>
<gene>
    <name evidence="4" type="ORF">MFLAVUS_008500</name>
</gene>
<name>A0ABP9Z7E9_9FUNG</name>
<evidence type="ECO:0000313" key="4">
    <source>
        <dbReference type="EMBL" id="GAA5814996.1"/>
    </source>
</evidence>
<feature type="transmembrane region" description="Helical" evidence="2">
    <location>
        <begin position="352"/>
        <end position="371"/>
    </location>
</feature>
<evidence type="ECO:0000256" key="2">
    <source>
        <dbReference type="SAM" id="Phobius"/>
    </source>
</evidence>
<organism evidence="4 5">
    <name type="scientific">Mucor flavus</name>
    <dbReference type="NCBI Taxonomy" id="439312"/>
    <lineage>
        <taxon>Eukaryota</taxon>
        <taxon>Fungi</taxon>
        <taxon>Fungi incertae sedis</taxon>
        <taxon>Mucoromycota</taxon>
        <taxon>Mucoromycotina</taxon>
        <taxon>Mucoromycetes</taxon>
        <taxon>Mucorales</taxon>
        <taxon>Mucorineae</taxon>
        <taxon>Mucoraceae</taxon>
        <taxon>Mucor</taxon>
    </lineage>
</organism>
<feature type="chain" id="PRO_5046728657" description="Carbohydrate esterase family 16 protein" evidence="3">
    <location>
        <begin position="20"/>
        <end position="390"/>
    </location>
</feature>
<keyword evidence="1 3" id="KW-0732">Signal</keyword>
<evidence type="ECO:0000313" key="5">
    <source>
        <dbReference type="Proteomes" id="UP001473302"/>
    </source>
</evidence>
<accession>A0ABP9Z7E9</accession>
<proteinExistence type="predicted"/>
<comment type="caution">
    <text evidence="4">The sequence shown here is derived from an EMBL/GenBank/DDBJ whole genome shotgun (WGS) entry which is preliminary data.</text>
</comment>
<dbReference type="Pfam" id="PF00657">
    <property type="entry name" value="Lipase_GDSL"/>
    <property type="match status" value="1"/>
</dbReference>
<dbReference type="InterPro" id="IPR036514">
    <property type="entry name" value="SGNH_hydro_sf"/>
</dbReference>
<evidence type="ECO:0000256" key="3">
    <source>
        <dbReference type="SAM" id="SignalP"/>
    </source>
</evidence>
<dbReference type="PANTHER" id="PTHR45642">
    <property type="entry name" value="GDSL ESTERASE/LIPASE EXL3"/>
    <property type="match status" value="1"/>
</dbReference>
<dbReference type="InterPro" id="IPR050592">
    <property type="entry name" value="GDSL_lipolytic_enzyme"/>
</dbReference>
<evidence type="ECO:0008006" key="6">
    <source>
        <dbReference type="Google" id="ProtNLM"/>
    </source>
</evidence>
<keyword evidence="2" id="KW-0812">Transmembrane</keyword>
<sequence length="390" mass="44654">MKISIIATVAIQLPILTFAATVKNLVIFGDSNSDVGNGQRWSNGPLWNEYLTAAWNASLYNFAYSGSVCDSNMYNSIAKEDRVPSLKDQMEAYYNLKLDLKPEETVFGFWFGVQDIYEMSKRHGRQEPDYKEITDCIGQQLRIARKSFLSDRFIVLNIAPLGHMPYYQDSNVAMNRSQAAVDINRGLEKDIANLNKHHHALEMDYLDIHSLLNDIVIDPVTFDFKNSSAPYLDSCDNRSECKDKVEDYIWWDKTHFTTSFHKLIATSIIEAESYMPKIEMTSTLEDQLKDPKSKFHSKKYTVKTSNNGVLEEVARLYDIAKSVPTQPSQLPLEDDESEYEKEKETINHNNTVAGLFIILLLIGIVACIKFPSLRFYHGRGKFIPVRNEEL</sequence>
<dbReference type="InterPro" id="IPR001087">
    <property type="entry name" value="GDSL"/>
</dbReference>
<evidence type="ECO:0000256" key="1">
    <source>
        <dbReference type="ARBA" id="ARBA00022729"/>
    </source>
</evidence>
<protein>
    <recommendedName>
        <fullName evidence="6">Carbohydrate esterase family 16 protein</fullName>
    </recommendedName>
</protein>